<dbReference type="RefSeq" id="WP_009582196.1">
    <property type="nucleotide sequence ID" value="NZ_AMZN01000072.1"/>
</dbReference>
<proteinExistence type="predicted"/>
<dbReference type="InterPro" id="IPR013325">
    <property type="entry name" value="RNA_pol_sigma_r2"/>
</dbReference>
<dbReference type="NCBIfam" id="TIGR02937">
    <property type="entry name" value="sigma70-ECF"/>
    <property type="match status" value="1"/>
</dbReference>
<gene>
    <name evidence="5" type="ORF">C900_05037</name>
</gene>
<dbReference type="InterPro" id="IPR039425">
    <property type="entry name" value="RNA_pol_sigma-70-like"/>
</dbReference>
<organism evidence="5 6">
    <name type="scientific">Fulvivirga imtechensis AK7</name>
    <dbReference type="NCBI Taxonomy" id="1237149"/>
    <lineage>
        <taxon>Bacteria</taxon>
        <taxon>Pseudomonadati</taxon>
        <taxon>Bacteroidota</taxon>
        <taxon>Cytophagia</taxon>
        <taxon>Cytophagales</taxon>
        <taxon>Fulvivirgaceae</taxon>
        <taxon>Fulvivirga</taxon>
    </lineage>
</organism>
<keyword evidence="2" id="KW-0731">Sigma factor</keyword>
<feature type="domain" description="RNA polymerase sigma-70 region 2" evidence="4">
    <location>
        <begin position="24"/>
        <end position="88"/>
    </location>
</feature>
<keyword evidence="6" id="KW-1185">Reference proteome</keyword>
<evidence type="ECO:0000313" key="5">
    <source>
        <dbReference type="EMBL" id="ELR69505.1"/>
    </source>
</evidence>
<dbReference type="Pfam" id="PF04542">
    <property type="entry name" value="Sigma70_r2"/>
    <property type="match status" value="1"/>
</dbReference>
<dbReference type="Gene3D" id="1.10.1740.10">
    <property type="match status" value="1"/>
</dbReference>
<evidence type="ECO:0000256" key="1">
    <source>
        <dbReference type="ARBA" id="ARBA00023015"/>
    </source>
</evidence>
<evidence type="ECO:0000256" key="2">
    <source>
        <dbReference type="ARBA" id="ARBA00023082"/>
    </source>
</evidence>
<accession>L8JL24</accession>
<dbReference type="InterPro" id="IPR007627">
    <property type="entry name" value="RNA_pol_sigma70_r2"/>
</dbReference>
<sequence>MKNNIDFELVKASLSGDKDALNTLVEKYNGYVFNICLKTLYSHKDAQDVSQEIWIKIITRLDTFQFKSAFSTWLYKIAVNHMLDMSKKSVEQAISKGFAGYKDNLEGIANETLTVEEEAILKEALEEAKISCMSGMLMCLDREQRLIYVLGDIFKIDHKLGSEIFAMSPVNYRQKLSRARKELFNFMNNQCSLVNRENPCTCSKKTKGFIKRGYVNPDKLIFNRSFKEKIYHHQLVHQSDELDRIKEDYHTQLFRQHPFEETAHKNLLEEILIRPEIKNILKLD</sequence>
<keyword evidence="3" id="KW-0804">Transcription</keyword>
<protein>
    <submittedName>
        <fullName evidence="5">RNA polymerase ECF-type sigma factor, putative</fullName>
    </submittedName>
</protein>
<evidence type="ECO:0000256" key="3">
    <source>
        <dbReference type="ARBA" id="ARBA00023163"/>
    </source>
</evidence>
<dbReference type="GO" id="GO:0006352">
    <property type="term" value="P:DNA-templated transcription initiation"/>
    <property type="evidence" value="ECO:0007669"/>
    <property type="project" value="InterPro"/>
</dbReference>
<dbReference type="GO" id="GO:0016987">
    <property type="term" value="F:sigma factor activity"/>
    <property type="evidence" value="ECO:0007669"/>
    <property type="project" value="UniProtKB-KW"/>
</dbReference>
<reference evidence="5 6" key="1">
    <citation type="submission" date="2012-12" db="EMBL/GenBank/DDBJ databases">
        <title>Genome assembly of Fulvivirga imtechensis AK7.</title>
        <authorList>
            <person name="Nupur N."/>
            <person name="Khatri I."/>
            <person name="Kumar R."/>
            <person name="Subramanian S."/>
            <person name="Pinnaka A."/>
        </authorList>
    </citation>
    <scope>NUCLEOTIDE SEQUENCE [LARGE SCALE GENOMIC DNA]</scope>
    <source>
        <strain evidence="5 6">AK7</strain>
    </source>
</reference>
<name>L8JL24_9BACT</name>
<dbReference type="SUPFAM" id="SSF88946">
    <property type="entry name" value="Sigma2 domain of RNA polymerase sigma factors"/>
    <property type="match status" value="1"/>
</dbReference>
<keyword evidence="1" id="KW-0805">Transcription regulation</keyword>
<evidence type="ECO:0000313" key="6">
    <source>
        <dbReference type="Proteomes" id="UP000011135"/>
    </source>
</evidence>
<evidence type="ECO:0000259" key="4">
    <source>
        <dbReference type="Pfam" id="PF04542"/>
    </source>
</evidence>
<comment type="caution">
    <text evidence="5">The sequence shown here is derived from an EMBL/GenBank/DDBJ whole genome shotgun (WGS) entry which is preliminary data.</text>
</comment>
<dbReference type="eggNOG" id="COG1595">
    <property type="taxonomic scope" value="Bacteria"/>
</dbReference>
<dbReference type="Proteomes" id="UP000011135">
    <property type="component" value="Unassembled WGS sequence"/>
</dbReference>
<dbReference type="InterPro" id="IPR014284">
    <property type="entry name" value="RNA_pol_sigma-70_dom"/>
</dbReference>
<dbReference type="PANTHER" id="PTHR43133:SF51">
    <property type="entry name" value="RNA POLYMERASE SIGMA FACTOR"/>
    <property type="match status" value="1"/>
</dbReference>
<dbReference type="PANTHER" id="PTHR43133">
    <property type="entry name" value="RNA POLYMERASE ECF-TYPE SIGMA FACTO"/>
    <property type="match status" value="1"/>
</dbReference>
<dbReference type="PATRIC" id="fig|1237149.3.peg.4505"/>
<dbReference type="EMBL" id="AMZN01000072">
    <property type="protein sequence ID" value="ELR69505.1"/>
    <property type="molecule type" value="Genomic_DNA"/>
</dbReference>
<dbReference type="STRING" id="1237149.C900_05037"/>
<dbReference type="AlphaFoldDB" id="L8JL24"/>